<keyword evidence="2" id="KW-1185">Reference proteome</keyword>
<evidence type="ECO:0000313" key="1">
    <source>
        <dbReference type="EMBL" id="RYR02448.1"/>
    </source>
</evidence>
<reference evidence="1 2" key="1">
    <citation type="submission" date="2019-01" db="EMBL/GenBank/DDBJ databases">
        <title>Sequencing of cultivated peanut Arachis hypogaea provides insights into genome evolution and oil improvement.</title>
        <authorList>
            <person name="Chen X."/>
        </authorList>
    </citation>
    <scope>NUCLEOTIDE SEQUENCE [LARGE SCALE GENOMIC DNA]</scope>
    <source>
        <strain evidence="2">cv. Fuhuasheng</strain>
        <tissue evidence="1">Leaves</tissue>
    </source>
</reference>
<name>A0A444YKL8_ARAHY</name>
<comment type="caution">
    <text evidence="1">The sequence shown here is derived from an EMBL/GenBank/DDBJ whole genome shotgun (WGS) entry which is preliminary data.</text>
</comment>
<dbReference type="Proteomes" id="UP000289738">
    <property type="component" value="Chromosome B06"/>
</dbReference>
<protein>
    <submittedName>
        <fullName evidence="1">Uncharacterized protein</fullName>
    </submittedName>
</protein>
<organism evidence="1 2">
    <name type="scientific">Arachis hypogaea</name>
    <name type="common">Peanut</name>
    <dbReference type="NCBI Taxonomy" id="3818"/>
    <lineage>
        <taxon>Eukaryota</taxon>
        <taxon>Viridiplantae</taxon>
        <taxon>Streptophyta</taxon>
        <taxon>Embryophyta</taxon>
        <taxon>Tracheophyta</taxon>
        <taxon>Spermatophyta</taxon>
        <taxon>Magnoliopsida</taxon>
        <taxon>eudicotyledons</taxon>
        <taxon>Gunneridae</taxon>
        <taxon>Pentapetalae</taxon>
        <taxon>rosids</taxon>
        <taxon>fabids</taxon>
        <taxon>Fabales</taxon>
        <taxon>Fabaceae</taxon>
        <taxon>Papilionoideae</taxon>
        <taxon>50 kb inversion clade</taxon>
        <taxon>dalbergioids sensu lato</taxon>
        <taxon>Dalbergieae</taxon>
        <taxon>Pterocarpus clade</taxon>
        <taxon>Arachis</taxon>
    </lineage>
</organism>
<accession>A0A444YKL8</accession>
<evidence type="ECO:0000313" key="2">
    <source>
        <dbReference type="Proteomes" id="UP000289738"/>
    </source>
</evidence>
<dbReference type="EMBL" id="SDMP01000016">
    <property type="protein sequence ID" value="RYR02448.1"/>
    <property type="molecule type" value="Genomic_DNA"/>
</dbReference>
<gene>
    <name evidence="1" type="ORF">Ahy_B06g081241</name>
</gene>
<sequence length="96" mass="10529">MIHRAVLSDQEEGKLYISKPGYQRLVATVHRFTPPSMSRCHQCISPPLRLSFFSNASHAASAPSSPMRRAVSVLPASDAAAARLLLSSMTSHRRRA</sequence>
<dbReference type="AlphaFoldDB" id="A0A444YKL8"/>
<proteinExistence type="predicted"/>